<proteinExistence type="predicted"/>
<keyword evidence="1" id="KW-0732">Signal</keyword>
<protein>
    <submittedName>
        <fullName evidence="2">Uncharacterized protein</fullName>
    </submittedName>
</protein>
<dbReference type="AlphaFoldDB" id="A0AAG5D8N6"/>
<sequence>MGKFLVLICATLVGILLLSMNQPVDGHLQNCTNINSTMVICSINNITGYGYRNRHHSSSAIVKSLVGFKKEPGRGVI</sequence>
<dbReference type="EnsemblMetazoa" id="ENSAATROPT007802">
    <property type="protein sequence ID" value="ENSAATROPP007003"/>
    <property type="gene ID" value="ENSAATROPG006360"/>
</dbReference>
<evidence type="ECO:0000256" key="1">
    <source>
        <dbReference type="SAM" id="SignalP"/>
    </source>
</evidence>
<feature type="chain" id="PRO_5042603436" evidence="1">
    <location>
        <begin position="27"/>
        <end position="77"/>
    </location>
</feature>
<evidence type="ECO:0000313" key="3">
    <source>
        <dbReference type="Proteomes" id="UP000075880"/>
    </source>
</evidence>
<reference evidence="2" key="1">
    <citation type="submission" date="2024-04" db="UniProtKB">
        <authorList>
            <consortium name="EnsemblMetazoa"/>
        </authorList>
    </citation>
    <scope>IDENTIFICATION</scope>
    <source>
        <strain evidence="2">EBRO</strain>
    </source>
</reference>
<keyword evidence="3" id="KW-1185">Reference proteome</keyword>
<name>A0AAG5D8N6_ANOAO</name>
<dbReference type="Proteomes" id="UP000075880">
    <property type="component" value="Unassembled WGS sequence"/>
</dbReference>
<accession>A0AAG5D8N6</accession>
<evidence type="ECO:0000313" key="2">
    <source>
        <dbReference type="EnsemblMetazoa" id="ENSAATROPP007003"/>
    </source>
</evidence>
<feature type="signal peptide" evidence="1">
    <location>
        <begin position="1"/>
        <end position="26"/>
    </location>
</feature>
<organism evidence="2 3">
    <name type="scientific">Anopheles atroparvus</name>
    <name type="common">European mosquito</name>
    <dbReference type="NCBI Taxonomy" id="41427"/>
    <lineage>
        <taxon>Eukaryota</taxon>
        <taxon>Metazoa</taxon>
        <taxon>Ecdysozoa</taxon>
        <taxon>Arthropoda</taxon>
        <taxon>Hexapoda</taxon>
        <taxon>Insecta</taxon>
        <taxon>Pterygota</taxon>
        <taxon>Neoptera</taxon>
        <taxon>Endopterygota</taxon>
        <taxon>Diptera</taxon>
        <taxon>Nematocera</taxon>
        <taxon>Culicoidea</taxon>
        <taxon>Culicidae</taxon>
        <taxon>Anophelinae</taxon>
        <taxon>Anopheles</taxon>
    </lineage>
</organism>